<keyword evidence="4" id="KW-1185">Reference proteome</keyword>
<evidence type="ECO:0000313" key="3">
    <source>
        <dbReference type="EMBL" id="GGO89718.1"/>
    </source>
</evidence>
<feature type="region of interest" description="Disordered" evidence="1">
    <location>
        <begin position="54"/>
        <end position="73"/>
    </location>
</feature>
<evidence type="ECO:0008006" key="5">
    <source>
        <dbReference type="Google" id="ProtNLM"/>
    </source>
</evidence>
<gene>
    <name evidence="3" type="ORF">GCM10011584_19840</name>
</gene>
<evidence type="ECO:0000256" key="2">
    <source>
        <dbReference type="SAM" id="Phobius"/>
    </source>
</evidence>
<protein>
    <recommendedName>
        <fullName evidence="5">LPXTG cell wall anchor domain-containing protein</fullName>
    </recommendedName>
</protein>
<evidence type="ECO:0000313" key="4">
    <source>
        <dbReference type="Proteomes" id="UP000655410"/>
    </source>
</evidence>
<feature type="transmembrane region" description="Helical" evidence="2">
    <location>
        <begin position="20"/>
        <end position="41"/>
    </location>
</feature>
<reference evidence="4" key="1">
    <citation type="journal article" date="2019" name="Int. J. Syst. Evol. Microbiol.">
        <title>The Global Catalogue of Microorganisms (GCM) 10K type strain sequencing project: providing services to taxonomists for standard genome sequencing and annotation.</title>
        <authorList>
            <consortium name="The Broad Institute Genomics Platform"/>
            <consortium name="The Broad Institute Genome Sequencing Center for Infectious Disease"/>
            <person name="Wu L."/>
            <person name="Ma J."/>
        </authorList>
    </citation>
    <scope>NUCLEOTIDE SEQUENCE [LARGE SCALE GENOMIC DNA]</scope>
    <source>
        <strain evidence="4">CGMCC 4.7371</strain>
    </source>
</reference>
<dbReference type="EMBL" id="BMNI01000004">
    <property type="protein sequence ID" value="GGO89718.1"/>
    <property type="molecule type" value="Genomic_DNA"/>
</dbReference>
<keyword evidence="2" id="KW-1133">Transmembrane helix</keyword>
<sequence>MLTPLTIATSNWNGDADKITAGWIGALVLGLMIVATVLLLWSFTRQLKKTNAANEAGVYGSDEAPAPSTDDKA</sequence>
<dbReference type="Proteomes" id="UP000655410">
    <property type="component" value="Unassembled WGS sequence"/>
</dbReference>
<accession>A0ABQ2N9P6</accession>
<organism evidence="3 4">
    <name type="scientific">Nocardioides phosphati</name>
    <dbReference type="NCBI Taxonomy" id="1867775"/>
    <lineage>
        <taxon>Bacteria</taxon>
        <taxon>Bacillati</taxon>
        <taxon>Actinomycetota</taxon>
        <taxon>Actinomycetes</taxon>
        <taxon>Propionibacteriales</taxon>
        <taxon>Nocardioidaceae</taxon>
        <taxon>Nocardioides</taxon>
    </lineage>
</organism>
<dbReference type="RefSeq" id="WP_229662777.1">
    <property type="nucleotide sequence ID" value="NZ_BMNI01000004.1"/>
</dbReference>
<evidence type="ECO:0000256" key="1">
    <source>
        <dbReference type="SAM" id="MobiDB-lite"/>
    </source>
</evidence>
<keyword evidence="2" id="KW-0472">Membrane</keyword>
<comment type="caution">
    <text evidence="3">The sequence shown here is derived from an EMBL/GenBank/DDBJ whole genome shotgun (WGS) entry which is preliminary data.</text>
</comment>
<name>A0ABQ2N9P6_9ACTN</name>
<proteinExistence type="predicted"/>
<keyword evidence="2" id="KW-0812">Transmembrane</keyword>